<feature type="domain" description="M23ase beta-sheet core" evidence="2">
    <location>
        <begin position="304"/>
        <end position="406"/>
    </location>
</feature>
<dbReference type="SUPFAM" id="SSF51261">
    <property type="entry name" value="Duplicated hybrid motif"/>
    <property type="match status" value="1"/>
</dbReference>
<feature type="coiled-coil region" evidence="1">
    <location>
        <begin position="160"/>
        <end position="257"/>
    </location>
</feature>
<dbReference type="EMBL" id="PHAI01000002">
    <property type="protein sequence ID" value="PKM91324.1"/>
    <property type="molecule type" value="Genomic_DNA"/>
</dbReference>
<dbReference type="AlphaFoldDB" id="A0A2N2E9A1"/>
<dbReference type="PANTHER" id="PTHR21666:SF270">
    <property type="entry name" value="MUREIN HYDROLASE ACTIVATOR ENVC"/>
    <property type="match status" value="1"/>
</dbReference>
<proteinExistence type="predicted"/>
<evidence type="ECO:0000256" key="1">
    <source>
        <dbReference type="SAM" id="Coils"/>
    </source>
</evidence>
<protein>
    <recommendedName>
        <fullName evidence="2">M23ase beta-sheet core domain-containing protein</fullName>
    </recommendedName>
</protein>
<evidence type="ECO:0000313" key="4">
    <source>
        <dbReference type="Proteomes" id="UP000233517"/>
    </source>
</evidence>
<accession>A0A2N2E9A1</accession>
<evidence type="ECO:0000259" key="2">
    <source>
        <dbReference type="Pfam" id="PF01551"/>
    </source>
</evidence>
<reference evidence="3 4" key="1">
    <citation type="journal article" date="2017" name="ISME J.">
        <title>Potential for microbial H2 and metal transformations associated with novel bacteria and archaea in deep terrestrial subsurface sediments.</title>
        <authorList>
            <person name="Hernsdorf A.W."/>
            <person name="Amano Y."/>
            <person name="Miyakawa K."/>
            <person name="Ise K."/>
            <person name="Suzuki Y."/>
            <person name="Anantharaman K."/>
            <person name="Probst A."/>
            <person name="Burstein D."/>
            <person name="Thomas B.C."/>
            <person name="Banfield J.F."/>
        </authorList>
    </citation>
    <scope>NUCLEOTIDE SEQUENCE [LARGE SCALE GENOMIC DNA]</scope>
    <source>
        <strain evidence="3">HGW-Falkowbacteria-1</strain>
    </source>
</reference>
<dbReference type="Gene3D" id="6.10.250.3150">
    <property type="match status" value="1"/>
</dbReference>
<feature type="coiled-coil region" evidence="1">
    <location>
        <begin position="30"/>
        <end position="99"/>
    </location>
</feature>
<name>A0A2N2E9A1_9BACT</name>
<dbReference type="CDD" id="cd12797">
    <property type="entry name" value="M23_peptidase"/>
    <property type="match status" value="1"/>
</dbReference>
<sequence length="411" mass="46852">MIKKSIKIFLVLLFLGLFVKGSSFVFGQTAEQIDEEIRILNNQIEGQRKQLETVQNRQKEYAALIKQKEQEKDTLQNQLEILDSRFKQSELEIEEVKLEISKNDLEIRKTAIDIDNNSEKIEKEKRHISDLLKLIYKQNKTTPIEIILLNDSLTDFINQVKYLENTNEEISDSLELLKDAKDQLEKQEVILKEKEDKLAELRKELDKKQMILEGELEDKAFLLTETNQSEQEYRNLLDLAKKEQEKAANEIVSLEKSVREKLAQRPEKDINEFNDSGFIWPVAKNVITTTFHDPDYPFKRSIGEHSGVDIRASQGSTLYAAASGYVARVKFDGSTAYAYIMIIHGDGLSTVYGHVSGVIVKEDEYVVQGQTIGKSGGSPRTVGSGAFSTGPHLHFEIRKDGMPVNPLNYLP</sequence>
<organism evidence="3 4">
    <name type="scientific">Candidatus Falkowbacteria bacterium HGW-Falkowbacteria-1</name>
    <dbReference type="NCBI Taxonomy" id="2013768"/>
    <lineage>
        <taxon>Bacteria</taxon>
        <taxon>Candidatus Falkowiibacteriota</taxon>
    </lineage>
</organism>
<dbReference type="PANTHER" id="PTHR21666">
    <property type="entry name" value="PEPTIDASE-RELATED"/>
    <property type="match status" value="1"/>
</dbReference>
<dbReference type="Gene3D" id="2.70.70.10">
    <property type="entry name" value="Glucose Permease (Domain IIA)"/>
    <property type="match status" value="1"/>
</dbReference>
<keyword evidence="1" id="KW-0175">Coiled coil</keyword>
<dbReference type="InterPro" id="IPR050570">
    <property type="entry name" value="Cell_wall_metabolism_enzyme"/>
</dbReference>
<dbReference type="Pfam" id="PF01551">
    <property type="entry name" value="Peptidase_M23"/>
    <property type="match status" value="1"/>
</dbReference>
<dbReference type="InterPro" id="IPR011055">
    <property type="entry name" value="Dup_hybrid_motif"/>
</dbReference>
<evidence type="ECO:0000313" key="3">
    <source>
        <dbReference type="EMBL" id="PKM91324.1"/>
    </source>
</evidence>
<gene>
    <name evidence="3" type="ORF">CVU82_01860</name>
</gene>
<dbReference type="GO" id="GO:0004222">
    <property type="term" value="F:metalloendopeptidase activity"/>
    <property type="evidence" value="ECO:0007669"/>
    <property type="project" value="TreeGrafter"/>
</dbReference>
<dbReference type="InterPro" id="IPR016047">
    <property type="entry name" value="M23ase_b-sheet_dom"/>
</dbReference>
<dbReference type="Proteomes" id="UP000233517">
    <property type="component" value="Unassembled WGS sequence"/>
</dbReference>
<comment type="caution">
    <text evidence="3">The sequence shown here is derived from an EMBL/GenBank/DDBJ whole genome shotgun (WGS) entry which is preliminary data.</text>
</comment>